<feature type="transmembrane region" description="Helical" evidence="7">
    <location>
        <begin position="194"/>
        <end position="214"/>
    </location>
</feature>
<gene>
    <name evidence="10" type="ORF">ACFFTU_19655</name>
</gene>
<dbReference type="CDD" id="cd06261">
    <property type="entry name" value="TM_PBP2"/>
    <property type="match status" value="1"/>
</dbReference>
<dbReference type="InterPro" id="IPR000515">
    <property type="entry name" value="MetI-like"/>
</dbReference>
<keyword evidence="6 7" id="KW-0472">Membrane</keyword>
<accession>A0ABV5PI22</accession>
<dbReference type="Pfam" id="PF00528">
    <property type="entry name" value="BPD_transp_1"/>
    <property type="match status" value="1"/>
</dbReference>
<comment type="similarity">
    <text evidence="7">Belongs to the binding-protein-dependent transport system permease family.</text>
</comment>
<evidence type="ECO:0000256" key="5">
    <source>
        <dbReference type="ARBA" id="ARBA00022989"/>
    </source>
</evidence>
<evidence type="ECO:0000313" key="11">
    <source>
        <dbReference type="Proteomes" id="UP001589718"/>
    </source>
</evidence>
<feature type="transmembrane region" description="Helical" evidence="7">
    <location>
        <begin position="38"/>
        <end position="66"/>
    </location>
</feature>
<feature type="region of interest" description="Disordered" evidence="8">
    <location>
        <begin position="1"/>
        <end position="31"/>
    </location>
</feature>
<evidence type="ECO:0000256" key="3">
    <source>
        <dbReference type="ARBA" id="ARBA00022475"/>
    </source>
</evidence>
<dbReference type="PANTHER" id="PTHR43227:SF8">
    <property type="entry name" value="DIACETYLCHITOBIOSE UPTAKE SYSTEM PERMEASE PROTEIN DASB"/>
    <property type="match status" value="1"/>
</dbReference>
<proteinExistence type="inferred from homology"/>
<dbReference type="InterPro" id="IPR035906">
    <property type="entry name" value="MetI-like_sf"/>
</dbReference>
<feature type="transmembrane region" description="Helical" evidence="7">
    <location>
        <begin position="243"/>
        <end position="263"/>
    </location>
</feature>
<dbReference type="Gene3D" id="1.10.3720.10">
    <property type="entry name" value="MetI-like"/>
    <property type="match status" value="1"/>
</dbReference>
<keyword evidence="5 7" id="KW-1133">Transmembrane helix</keyword>
<evidence type="ECO:0000313" key="10">
    <source>
        <dbReference type="EMBL" id="MFB9522166.1"/>
    </source>
</evidence>
<reference evidence="10 11" key="1">
    <citation type="submission" date="2024-09" db="EMBL/GenBank/DDBJ databases">
        <authorList>
            <person name="Sun Q."/>
            <person name="Mori K."/>
        </authorList>
    </citation>
    <scope>NUCLEOTIDE SEQUENCE [LARGE SCALE GENOMIC DNA]</scope>
    <source>
        <strain evidence="10 11">JCM 4362</strain>
    </source>
</reference>
<comment type="caution">
    <text evidence="10">The sequence shown here is derived from an EMBL/GenBank/DDBJ whole genome shotgun (WGS) entry which is preliminary data.</text>
</comment>
<evidence type="ECO:0000256" key="8">
    <source>
        <dbReference type="SAM" id="MobiDB-lite"/>
    </source>
</evidence>
<dbReference type="EMBL" id="JBHMCR010000009">
    <property type="protein sequence ID" value="MFB9522166.1"/>
    <property type="molecule type" value="Genomic_DNA"/>
</dbReference>
<dbReference type="RefSeq" id="WP_345228909.1">
    <property type="nucleotide sequence ID" value="NZ_BAAAXE010000015.1"/>
</dbReference>
<dbReference type="Proteomes" id="UP001589718">
    <property type="component" value="Unassembled WGS sequence"/>
</dbReference>
<evidence type="ECO:0000256" key="6">
    <source>
        <dbReference type="ARBA" id="ARBA00023136"/>
    </source>
</evidence>
<protein>
    <submittedName>
        <fullName evidence="10">Carbohydrate ABC transporter permease</fullName>
    </submittedName>
</protein>
<evidence type="ECO:0000256" key="2">
    <source>
        <dbReference type="ARBA" id="ARBA00022448"/>
    </source>
</evidence>
<evidence type="ECO:0000256" key="1">
    <source>
        <dbReference type="ARBA" id="ARBA00004651"/>
    </source>
</evidence>
<dbReference type="SUPFAM" id="SSF161098">
    <property type="entry name" value="MetI-like"/>
    <property type="match status" value="1"/>
</dbReference>
<evidence type="ECO:0000256" key="7">
    <source>
        <dbReference type="RuleBase" id="RU363032"/>
    </source>
</evidence>
<feature type="compositionally biased region" description="Low complexity" evidence="8">
    <location>
        <begin position="1"/>
        <end position="15"/>
    </location>
</feature>
<evidence type="ECO:0000256" key="4">
    <source>
        <dbReference type="ARBA" id="ARBA00022692"/>
    </source>
</evidence>
<organism evidence="10 11">
    <name type="scientific">Streptomyces cremeus</name>
    <dbReference type="NCBI Taxonomy" id="66881"/>
    <lineage>
        <taxon>Bacteria</taxon>
        <taxon>Bacillati</taxon>
        <taxon>Actinomycetota</taxon>
        <taxon>Actinomycetes</taxon>
        <taxon>Kitasatosporales</taxon>
        <taxon>Streptomycetaceae</taxon>
        <taxon>Streptomyces</taxon>
    </lineage>
</organism>
<feature type="transmembrane region" description="Helical" evidence="7">
    <location>
        <begin position="140"/>
        <end position="163"/>
    </location>
</feature>
<dbReference type="InterPro" id="IPR050809">
    <property type="entry name" value="UgpAE/MalFG_permease"/>
</dbReference>
<sequence length="337" mass="35647">MTTTKAGPRPGAPARGPGGRTGPPSPGTRLRFRPRSRVTGAAVLLLAPFFVLFVLVMVVPIGYAVWLSLFSEQQSGLGFGGTETVFSGLGNYTAALGDPAFREGFVVLLGYCALYIPLMIGGALALALLLDSALARARRFFQLALFLPHAVPGIIAALIWVYLYTPQLSPVVEAMEAGGIGFDFFSPSGALPSVVNIALWEWLGYNMVIFYAALQAVDRSVLEAATVDGAGAWRTAFSIKVPLIRASVVMVALFTVIGSLQLFTEPLILNKGTGSAVTSTWTPNMYAYTAAFERNDYGLAAAASVLLALTAALLSFVVTKLSGGRGRKKTERNEATA</sequence>
<dbReference type="PROSITE" id="PS50928">
    <property type="entry name" value="ABC_TM1"/>
    <property type="match status" value="1"/>
</dbReference>
<name>A0ABV5PI22_STRCM</name>
<keyword evidence="4 7" id="KW-0812">Transmembrane</keyword>
<keyword evidence="11" id="KW-1185">Reference proteome</keyword>
<comment type="subcellular location">
    <subcellularLocation>
        <location evidence="1 7">Cell membrane</location>
        <topology evidence="1 7">Multi-pass membrane protein</topology>
    </subcellularLocation>
</comment>
<feature type="transmembrane region" description="Helical" evidence="7">
    <location>
        <begin position="297"/>
        <end position="319"/>
    </location>
</feature>
<dbReference type="PANTHER" id="PTHR43227">
    <property type="entry name" value="BLL4140 PROTEIN"/>
    <property type="match status" value="1"/>
</dbReference>
<keyword evidence="2 7" id="KW-0813">Transport</keyword>
<feature type="domain" description="ABC transmembrane type-1" evidence="9">
    <location>
        <begin position="103"/>
        <end position="318"/>
    </location>
</feature>
<feature type="transmembrane region" description="Helical" evidence="7">
    <location>
        <begin position="105"/>
        <end position="128"/>
    </location>
</feature>
<evidence type="ECO:0000259" key="9">
    <source>
        <dbReference type="PROSITE" id="PS50928"/>
    </source>
</evidence>
<keyword evidence="3" id="KW-1003">Cell membrane</keyword>